<evidence type="ECO:0000313" key="2">
    <source>
        <dbReference type="Proteomes" id="UP000604046"/>
    </source>
</evidence>
<dbReference type="EMBL" id="CAJNDS010000668">
    <property type="protein sequence ID" value="CAE7226553.1"/>
    <property type="molecule type" value="Genomic_DNA"/>
</dbReference>
<sequence>MQICINDFEVRYEDDKSGICGPYRIVGGFVVDSLQLRAVSAGLVGSHAIFEVSSLAPVAARPHSARGPGGTLTTLGRRWSNLFAEIVPLGRMEARIPWFADGEGLKVTGYMADFTEMFPHSAARCSEISADGIESSLSKHMPDSGCSVSDFLKTRKLLRKWERLRYGISRFVMQQMLDERQGPHAVHLSQHRLREKARRLRDIIGQHKYLAARVQGCASRRRFI</sequence>
<name>A0A812KF02_9DINO</name>
<dbReference type="AlphaFoldDB" id="A0A812KF02"/>
<gene>
    <name evidence="1" type="ORF">SNAT2548_LOCUS8827</name>
</gene>
<protein>
    <submittedName>
        <fullName evidence="1">Uncharacterized protein</fullName>
    </submittedName>
</protein>
<evidence type="ECO:0000313" key="1">
    <source>
        <dbReference type="EMBL" id="CAE7226553.1"/>
    </source>
</evidence>
<proteinExistence type="predicted"/>
<accession>A0A812KF02</accession>
<organism evidence="1 2">
    <name type="scientific">Symbiodinium natans</name>
    <dbReference type="NCBI Taxonomy" id="878477"/>
    <lineage>
        <taxon>Eukaryota</taxon>
        <taxon>Sar</taxon>
        <taxon>Alveolata</taxon>
        <taxon>Dinophyceae</taxon>
        <taxon>Suessiales</taxon>
        <taxon>Symbiodiniaceae</taxon>
        <taxon>Symbiodinium</taxon>
    </lineage>
</organism>
<reference evidence="1" key="1">
    <citation type="submission" date="2021-02" db="EMBL/GenBank/DDBJ databases">
        <authorList>
            <person name="Dougan E. K."/>
            <person name="Rhodes N."/>
            <person name="Thang M."/>
            <person name="Chan C."/>
        </authorList>
    </citation>
    <scope>NUCLEOTIDE SEQUENCE</scope>
</reference>
<comment type="caution">
    <text evidence="1">The sequence shown here is derived from an EMBL/GenBank/DDBJ whole genome shotgun (WGS) entry which is preliminary data.</text>
</comment>
<dbReference type="Proteomes" id="UP000604046">
    <property type="component" value="Unassembled WGS sequence"/>
</dbReference>
<keyword evidence="2" id="KW-1185">Reference proteome</keyword>